<dbReference type="GO" id="GO:0005829">
    <property type="term" value="C:cytosol"/>
    <property type="evidence" value="ECO:0007669"/>
    <property type="project" value="TreeGrafter"/>
</dbReference>
<proteinExistence type="predicted"/>
<evidence type="ECO:0000313" key="6">
    <source>
        <dbReference type="EMBL" id="KFO37238.1"/>
    </source>
</evidence>
<dbReference type="InterPro" id="IPR011059">
    <property type="entry name" value="Metal-dep_hydrolase_composite"/>
</dbReference>
<dbReference type="GO" id="GO:0008270">
    <property type="term" value="F:zinc ion binding"/>
    <property type="evidence" value="ECO:0007669"/>
    <property type="project" value="TreeGrafter"/>
</dbReference>
<evidence type="ECO:0000313" key="7">
    <source>
        <dbReference type="Proteomes" id="UP000028990"/>
    </source>
</evidence>
<comment type="cofactor">
    <cofactor evidence="1">
        <name>Zn(2+)</name>
        <dbReference type="ChEBI" id="CHEBI:29105"/>
    </cofactor>
</comment>
<dbReference type="InterPro" id="IPR032466">
    <property type="entry name" value="Metal_Hydrolase"/>
</dbReference>
<sequence length="309" mass="33857">MLEKRYSRVKSTVTPSFSLSGLETLMGELGSIARAHGLYLQSCETQGEAEAVKNLFPSYKNYTDVYDKNNIFLEISVYENKIWPPKNDNLLRDKTTMAHGCYLSAGLGIVHEQEASISHCPNSNLLLSSGFLNVLEVLKRKVKVGPGTDVAGVYSYSTLDAIGRAEIVSNVLLINKVNEESPSLKEVFRLATPGGSQALRLARGTGNSEVGKELDALLIDPKASEAPINLFCEHFTASDASDAAIKKYFYHGGDRNIEKVYVGRKQLVPFSSLVEEPWASTTFSWDDLTLYLPCAQAGLKSQNSTSFLG</sequence>
<evidence type="ECO:0000256" key="4">
    <source>
        <dbReference type="ARBA" id="ARBA00022833"/>
    </source>
</evidence>
<evidence type="ECO:0000256" key="3">
    <source>
        <dbReference type="ARBA" id="ARBA00022801"/>
    </source>
</evidence>
<dbReference type="GO" id="GO:0008892">
    <property type="term" value="F:guanine deaminase activity"/>
    <property type="evidence" value="ECO:0007669"/>
    <property type="project" value="TreeGrafter"/>
</dbReference>
<dbReference type="Pfam" id="PF01979">
    <property type="entry name" value="Amidohydro_1"/>
    <property type="match status" value="1"/>
</dbReference>
<dbReference type="Proteomes" id="UP000028990">
    <property type="component" value="Unassembled WGS sequence"/>
</dbReference>
<keyword evidence="2" id="KW-0479">Metal-binding</keyword>
<dbReference type="UniPathway" id="UPA00603">
    <property type="reaction ID" value="UER00660"/>
</dbReference>
<dbReference type="SUPFAM" id="SSF51556">
    <property type="entry name" value="Metallo-dependent hydrolases"/>
    <property type="match status" value="1"/>
</dbReference>
<dbReference type="PANTHER" id="PTHR11271:SF6">
    <property type="entry name" value="GUANINE DEAMINASE"/>
    <property type="match status" value="1"/>
</dbReference>
<organism evidence="6 7">
    <name type="scientific">Fukomys damarensis</name>
    <name type="common">Damaraland mole rat</name>
    <name type="synonym">Cryptomys damarensis</name>
    <dbReference type="NCBI Taxonomy" id="885580"/>
    <lineage>
        <taxon>Eukaryota</taxon>
        <taxon>Metazoa</taxon>
        <taxon>Chordata</taxon>
        <taxon>Craniata</taxon>
        <taxon>Vertebrata</taxon>
        <taxon>Euteleostomi</taxon>
        <taxon>Mammalia</taxon>
        <taxon>Eutheria</taxon>
        <taxon>Euarchontoglires</taxon>
        <taxon>Glires</taxon>
        <taxon>Rodentia</taxon>
        <taxon>Hystricomorpha</taxon>
        <taxon>Bathyergidae</taxon>
        <taxon>Fukomys</taxon>
    </lineage>
</organism>
<dbReference type="PANTHER" id="PTHR11271">
    <property type="entry name" value="GUANINE DEAMINASE"/>
    <property type="match status" value="1"/>
</dbReference>
<evidence type="ECO:0000256" key="2">
    <source>
        <dbReference type="ARBA" id="ARBA00022723"/>
    </source>
</evidence>
<keyword evidence="7" id="KW-1185">Reference proteome</keyword>
<keyword evidence="3" id="KW-0378">Hydrolase</keyword>
<accession>A0A091E3I6</accession>
<evidence type="ECO:0000256" key="1">
    <source>
        <dbReference type="ARBA" id="ARBA00001947"/>
    </source>
</evidence>
<dbReference type="Gene3D" id="3.20.20.140">
    <property type="entry name" value="Metal-dependent hydrolases"/>
    <property type="match status" value="1"/>
</dbReference>
<gene>
    <name evidence="6" type="ORF">H920_01357</name>
</gene>
<dbReference type="AlphaFoldDB" id="A0A091E3I6"/>
<dbReference type="GO" id="GO:0006147">
    <property type="term" value="P:guanine catabolic process"/>
    <property type="evidence" value="ECO:0007669"/>
    <property type="project" value="UniProtKB-UniPathway"/>
</dbReference>
<dbReference type="EMBL" id="KN121001">
    <property type="protein sequence ID" value="KFO37238.1"/>
    <property type="molecule type" value="Genomic_DNA"/>
</dbReference>
<reference evidence="6 7" key="1">
    <citation type="submission" date="2013-11" db="EMBL/GenBank/DDBJ databases">
        <title>The Damaraland mole rat (Fukomys damarensis) genome and evolution of African mole rats.</title>
        <authorList>
            <person name="Gladyshev V.N."/>
            <person name="Fang X."/>
        </authorList>
    </citation>
    <scope>NUCLEOTIDE SEQUENCE [LARGE SCALE GENOMIC DNA]</scope>
    <source>
        <tissue evidence="6">Liver</tissue>
    </source>
</reference>
<keyword evidence="4" id="KW-0862">Zinc</keyword>
<feature type="domain" description="Amidohydrolase-related" evidence="5">
    <location>
        <begin position="27"/>
        <end position="263"/>
    </location>
</feature>
<evidence type="ECO:0000259" key="5">
    <source>
        <dbReference type="Pfam" id="PF01979"/>
    </source>
</evidence>
<dbReference type="SUPFAM" id="SSF51338">
    <property type="entry name" value="Composite domain of metallo-dependent hydrolases"/>
    <property type="match status" value="1"/>
</dbReference>
<name>A0A091E3I6_FUKDA</name>
<protein>
    <submittedName>
        <fullName evidence="6">Guanine deaminase</fullName>
    </submittedName>
</protein>
<dbReference type="Gene3D" id="2.30.40.10">
    <property type="entry name" value="Urease, subunit C, domain 1"/>
    <property type="match status" value="1"/>
</dbReference>
<dbReference type="InterPro" id="IPR006680">
    <property type="entry name" value="Amidohydro-rel"/>
</dbReference>
<dbReference type="InterPro" id="IPR051607">
    <property type="entry name" value="Metallo-dep_hydrolases"/>
</dbReference>